<feature type="domain" description="NAD-dependent epimerase/dehydratase" evidence="1">
    <location>
        <begin position="3"/>
        <end position="65"/>
    </location>
</feature>
<dbReference type="RefSeq" id="WP_171784217.1">
    <property type="nucleotide sequence ID" value="NZ_BAAAML010000005.1"/>
</dbReference>
<gene>
    <name evidence="2" type="ORF">HDG69_002568</name>
</gene>
<dbReference type="InterPro" id="IPR036291">
    <property type="entry name" value="NAD(P)-bd_dom_sf"/>
</dbReference>
<name>A0ABX2A7T6_9MICO</name>
<dbReference type="EMBL" id="JABEZU010000003">
    <property type="protein sequence ID" value="NOV97983.1"/>
    <property type="molecule type" value="Genomic_DNA"/>
</dbReference>
<reference evidence="2 3" key="1">
    <citation type="submission" date="2020-05" db="EMBL/GenBank/DDBJ databases">
        <title>Genomic Encyclopedia of Type Strains, Phase III (KMG-III): the genomes of soil and plant-associated and newly described type strains.</title>
        <authorList>
            <person name="Whitman W."/>
        </authorList>
    </citation>
    <scope>NUCLEOTIDE SEQUENCE [LARGE SCALE GENOMIC DNA]</scope>
    <source>
        <strain evidence="2 3">KCTC 19046</strain>
    </source>
</reference>
<keyword evidence="3" id="KW-1185">Reference proteome</keyword>
<dbReference type="Gene3D" id="3.40.50.720">
    <property type="entry name" value="NAD(P)-binding Rossmann-like Domain"/>
    <property type="match status" value="1"/>
</dbReference>
<comment type="caution">
    <text evidence="2">The sequence shown here is derived from an EMBL/GenBank/DDBJ whole genome shotgun (WGS) entry which is preliminary data.</text>
</comment>
<dbReference type="Pfam" id="PF01370">
    <property type="entry name" value="Epimerase"/>
    <property type="match status" value="1"/>
</dbReference>
<proteinExistence type="predicted"/>
<protein>
    <recommendedName>
        <fullName evidence="1">NAD-dependent epimerase/dehydratase domain-containing protein</fullName>
    </recommendedName>
</protein>
<evidence type="ECO:0000313" key="2">
    <source>
        <dbReference type="EMBL" id="NOV97983.1"/>
    </source>
</evidence>
<organism evidence="2 3">
    <name type="scientific">Isoptericola halotolerans</name>
    <dbReference type="NCBI Taxonomy" id="300560"/>
    <lineage>
        <taxon>Bacteria</taxon>
        <taxon>Bacillati</taxon>
        <taxon>Actinomycetota</taxon>
        <taxon>Actinomycetes</taxon>
        <taxon>Micrococcales</taxon>
        <taxon>Promicromonosporaceae</taxon>
        <taxon>Isoptericola</taxon>
    </lineage>
</organism>
<dbReference type="InterPro" id="IPR001509">
    <property type="entry name" value="Epimerase_deHydtase"/>
</dbReference>
<dbReference type="SUPFAM" id="SSF51735">
    <property type="entry name" value="NAD(P)-binding Rossmann-fold domains"/>
    <property type="match status" value="1"/>
</dbReference>
<sequence>MKALVLGARGAVGQHVVAALRGHGHDVTPAGRSGSDGGVRVDLSAPDGAVRLREAAAGQAVVINASGVEEPWIAGELGGAALVDISASSAYLVALRACAAPSTSVVLGAGLVPGLSTVLVGALETRPGDEVDVAVMLGSGEKHGAAAVSWTEKLVGTDVHAPPEGVRVRNLRTRRRVVGPDGRRRTYLRTDFADHVLLDDLVVRSWLTLSNGPATAALALVGRLGKGRRLISGAPLVGSEEWSLQATVRRTAQRLAATGSGQSRATGLLTALAAERVVSAAPGRCVTMADVVAVDDALGVLEPPLSRVRPAGR</sequence>
<accession>A0ABX2A7T6</accession>
<dbReference type="Proteomes" id="UP000757540">
    <property type="component" value="Unassembled WGS sequence"/>
</dbReference>
<evidence type="ECO:0000259" key="1">
    <source>
        <dbReference type="Pfam" id="PF01370"/>
    </source>
</evidence>
<evidence type="ECO:0000313" key="3">
    <source>
        <dbReference type="Proteomes" id="UP000757540"/>
    </source>
</evidence>